<organism evidence="1 2">
    <name type="scientific">Psilocybe cubensis</name>
    <name type="common">Psychedelic mushroom</name>
    <name type="synonym">Stropharia cubensis</name>
    <dbReference type="NCBI Taxonomy" id="181762"/>
    <lineage>
        <taxon>Eukaryota</taxon>
        <taxon>Fungi</taxon>
        <taxon>Dikarya</taxon>
        <taxon>Basidiomycota</taxon>
        <taxon>Agaricomycotina</taxon>
        <taxon>Agaricomycetes</taxon>
        <taxon>Agaricomycetidae</taxon>
        <taxon>Agaricales</taxon>
        <taxon>Agaricineae</taxon>
        <taxon>Strophariaceae</taxon>
        <taxon>Psilocybe</taxon>
    </lineage>
</organism>
<accession>A0ACB8GV20</accession>
<evidence type="ECO:0000313" key="2">
    <source>
        <dbReference type="Proteomes" id="UP000664032"/>
    </source>
</evidence>
<evidence type="ECO:0000313" key="1">
    <source>
        <dbReference type="EMBL" id="KAH9479066.1"/>
    </source>
</evidence>
<sequence length="148" mass="15746">MSTSAEGSVTSTSMTGFTATFFLPGSNKRVTFYGKLKVLVQTFKCSNAVLRYDNDTQLTDARQLNGQIGVDNLKLTLDNGAVFEGVLDMPISPASSVSGSGNWETKTGTIMSRIPVNGSSSVSFADSSMTPTKLTGHISERLIPPLRS</sequence>
<comment type="caution">
    <text evidence="1">The sequence shown here is derived from an EMBL/GenBank/DDBJ whole genome shotgun (WGS) entry which is preliminary data.</text>
</comment>
<keyword evidence="2" id="KW-1185">Reference proteome</keyword>
<protein>
    <submittedName>
        <fullName evidence="1">Uncharacterized protein</fullName>
    </submittedName>
</protein>
<reference evidence="1" key="1">
    <citation type="submission" date="2021-10" db="EMBL/GenBank/DDBJ databases">
        <title>Psilocybe cubensis genome.</title>
        <authorList>
            <person name="Mckernan K.J."/>
            <person name="Crawford S."/>
            <person name="Trippe A."/>
            <person name="Kane L.T."/>
            <person name="Mclaughlin S."/>
        </authorList>
    </citation>
    <scope>NUCLEOTIDE SEQUENCE</scope>
    <source>
        <strain evidence="1">MGC-MH-2018</strain>
    </source>
</reference>
<gene>
    <name evidence="1" type="ORF">JR316_0007643</name>
</gene>
<dbReference type="EMBL" id="JAFIQS020000007">
    <property type="protein sequence ID" value="KAH9479066.1"/>
    <property type="molecule type" value="Genomic_DNA"/>
</dbReference>
<dbReference type="Proteomes" id="UP000664032">
    <property type="component" value="Unassembled WGS sequence"/>
</dbReference>
<proteinExistence type="predicted"/>
<name>A0ACB8GV20_PSICU</name>